<reference evidence="3 4" key="1">
    <citation type="journal article" date="2021" name="Sci. Rep.">
        <title>The genome of the diatom Chaetoceros tenuissimus carries an ancient integrated fragment of an extant virus.</title>
        <authorList>
            <person name="Hongo Y."/>
            <person name="Kimura K."/>
            <person name="Takaki Y."/>
            <person name="Yoshida Y."/>
            <person name="Baba S."/>
            <person name="Kobayashi G."/>
            <person name="Nagasaki K."/>
            <person name="Hano T."/>
            <person name="Tomaru Y."/>
        </authorList>
    </citation>
    <scope>NUCLEOTIDE SEQUENCE [LARGE SCALE GENOMIC DNA]</scope>
    <source>
        <strain evidence="3 4">NIES-3715</strain>
    </source>
</reference>
<feature type="domain" description="Aminotransferase class I/classII large" evidence="2">
    <location>
        <begin position="57"/>
        <end position="243"/>
    </location>
</feature>
<dbReference type="InterPro" id="IPR015421">
    <property type="entry name" value="PyrdxlP-dep_Trfase_major"/>
</dbReference>
<sequence>MSTEKEESSPLYISSRGKRALKPPLPYLGSFFQALQDPCHPSNNPHGRIALCVAENKLVLPALSKRLNQSSTSAVFEEFDNYCYNDMRGIMSVRESVARFLSRKFYKSDGIDANNVILGSGCAGLLNGLFLSLCEEQEVVLIPAPYYAAFESDMKVLAKLVPFPVHMQNPETGPTDVDLDIAFETCKEQGLNVKMLLLTNPNNPLGTVYAPEIIQNCINWARSKGDIHTVVDEIYALSIHEPADSKFKSVLEILDNELSHDVHFLWANMKVKT</sequence>
<dbReference type="SUPFAM" id="SSF53383">
    <property type="entry name" value="PLP-dependent transferases"/>
    <property type="match status" value="1"/>
</dbReference>
<gene>
    <name evidence="3" type="ORF">CTEN210_10265</name>
</gene>
<accession>A0AAD3D0B6</accession>
<evidence type="ECO:0000256" key="1">
    <source>
        <dbReference type="ARBA" id="ARBA00022898"/>
    </source>
</evidence>
<name>A0AAD3D0B6_9STRA</name>
<dbReference type="Gene3D" id="3.40.640.10">
    <property type="entry name" value="Type I PLP-dependent aspartate aminotransferase-like (Major domain)"/>
    <property type="match status" value="1"/>
</dbReference>
<dbReference type="GO" id="GO:0008483">
    <property type="term" value="F:transaminase activity"/>
    <property type="evidence" value="ECO:0007669"/>
    <property type="project" value="TreeGrafter"/>
</dbReference>
<keyword evidence="4" id="KW-1185">Reference proteome</keyword>
<dbReference type="AlphaFoldDB" id="A0AAD3D0B6"/>
<dbReference type="InterPro" id="IPR050478">
    <property type="entry name" value="Ethylene_sulfur-biosynth"/>
</dbReference>
<evidence type="ECO:0000259" key="2">
    <source>
        <dbReference type="Pfam" id="PF00155"/>
    </source>
</evidence>
<comment type="caution">
    <text evidence="3">The sequence shown here is derived from an EMBL/GenBank/DDBJ whole genome shotgun (WGS) entry which is preliminary data.</text>
</comment>
<organism evidence="3 4">
    <name type="scientific">Chaetoceros tenuissimus</name>
    <dbReference type="NCBI Taxonomy" id="426638"/>
    <lineage>
        <taxon>Eukaryota</taxon>
        <taxon>Sar</taxon>
        <taxon>Stramenopiles</taxon>
        <taxon>Ochrophyta</taxon>
        <taxon>Bacillariophyta</taxon>
        <taxon>Coscinodiscophyceae</taxon>
        <taxon>Chaetocerotophycidae</taxon>
        <taxon>Chaetocerotales</taxon>
        <taxon>Chaetocerotaceae</taxon>
        <taxon>Chaetoceros</taxon>
    </lineage>
</organism>
<dbReference type="GO" id="GO:0006520">
    <property type="term" value="P:amino acid metabolic process"/>
    <property type="evidence" value="ECO:0007669"/>
    <property type="project" value="TreeGrafter"/>
</dbReference>
<dbReference type="CDD" id="cd00609">
    <property type="entry name" value="AAT_like"/>
    <property type="match status" value="1"/>
</dbReference>
<dbReference type="PRINTS" id="PR00753">
    <property type="entry name" value="ACCSYNTHASE"/>
</dbReference>
<dbReference type="Pfam" id="PF00155">
    <property type="entry name" value="Aminotran_1_2"/>
    <property type="match status" value="1"/>
</dbReference>
<dbReference type="InterPro" id="IPR004839">
    <property type="entry name" value="Aminotransferase_I/II_large"/>
</dbReference>
<proteinExistence type="predicted"/>
<protein>
    <submittedName>
        <fullName evidence="3">1-aminocyclopropane-1-carboxylate synthase</fullName>
    </submittedName>
</protein>
<evidence type="ECO:0000313" key="4">
    <source>
        <dbReference type="Proteomes" id="UP001054902"/>
    </source>
</evidence>
<evidence type="ECO:0000313" key="3">
    <source>
        <dbReference type="EMBL" id="GFH53789.1"/>
    </source>
</evidence>
<dbReference type="Proteomes" id="UP001054902">
    <property type="component" value="Unassembled WGS sequence"/>
</dbReference>
<keyword evidence="1" id="KW-0663">Pyridoxal phosphate</keyword>
<dbReference type="PANTHER" id="PTHR43795">
    <property type="entry name" value="BIFUNCTIONAL ASPARTATE AMINOTRANSFERASE AND GLUTAMATE/ASPARTATE-PREPHENATE AMINOTRANSFERASE-RELATED"/>
    <property type="match status" value="1"/>
</dbReference>
<dbReference type="EMBL" id="BLLK01000047">
    <property type="protein sequence ID" value="GFH53789.1"/>
    <property type="molecule type" value="Genomic_DNA"/>
</dbReference>
<dbReference type="GO" id="GO:0030170">
    <property type="term" value="F:pyridoxal phosphate binding"/>
    <property type="evidence" value="ECO:0007669"/>
    <property type="project" value="InterPro"/>
</dbReference>
<dbReference type="InterPro" id="IPR015424">
    <property type="entry name" value="PyrdxlP-dep_Trfase"/>
</dbReference>
<dbReference type="PANTHER" id="PTHR43795:SF39">
    <property type="entry name" value="AMINOTRANSFERASE CLASS I_CLASSII DOMAIN-CONTAINING PROTEIN"/>
    <property type="match status" value="1"/>
</dbReference>